<dbReference type="InterPro" id="IPR027304">
    <property type="entry name" value="Trigger_fact/SurA_dom_sf"/>
</dbReference>
<dbReference type="Gene3D" id="3.10.50.40">
    <property type="match status" value="1"/>
</dbReference>
<keyword evidence="6" id="KW-1185">Reference proteome</keyword>
<gene>
    <name evidence="5" type="primary">prsA1</name>
    <name evidence="5" type="ORF">J34TS1_55710</name>
</gene>
<keyword evidence="1" id="KW-0697">Rotamase</keyword>
<feature type="chain" id="PRO_5039139000" evidence="3">
    <location>
        <begin position="27"/>
        <end position="362"/>
    </location>
</feature>
<dbReference type="PANTHER" id="PTHR47245:SF2">
    <property type="entry name" value="PEPTIDYL-PROLYL CIS-TRANS ISOMERASE HP_0175-RELATED"/>
    <property type="match status" value="1"/>
</dbReference>
<dbReference type="PROSITE" id="PS50198">
    <property type="entry name" value="PPIC_PPIASE_2"/>
    <property type="match status" value="1"/>
</dbReference>
<feature type="signal peptide" evidence="3">
    <location>
        <begin position="1"/>
        <end position="26"/>
    </location>
</feature>
<dbReference type="PANTHER" id="PTHR47245">
    <property type="entry name" value="PEPTIDYLPROLYL ISOMERASE"/>
    <property type="match status" value="1"/>
</dbReference>
<dbReference type="SUPFAM" id="SSF109998">
    <property type="entry name" value="Triger factor/SurA peptide-binding domain-like"/>
    <property type="match status" value="1"/>
</dbReference>
<organism evidence="5 6">
    <name type="scientific">Paenibacillus azoreducens</name>
    <dbReference type="NCBI Taxonomy" id="116718"/>
    <lineage>
        <taxon>Bacteria</taxon>
        <taxon>Bacillati</taxon>
        <taxon>Bacillota</taxon>
        <taxon>Bacilli</taxon>
        <taxon>Bacillales</taxon>
        <taxon>Paenibacillaceae</taxon>
        <taxon>Paenibacillus</taxon>
    </lineage>
</organism>
<evidence type="ECO:0000313" key="6">
    <source>
        <dbReference type="Proteomes" id="UP000682811"/>
    </source>
</evidence>
<evidence type="ECO:0000256" key="1">
    <source>
        <dbReference type="PROSITE-ProRule" id="PRU00278"/>
    </source>
</evidence>
<dbReference type="InterPro" id="IPR050245">
    <property type="entry name" value="PrsA_foldase"/>
</dbReference>
<feature type="domain" description="PpiC" evidence="4">
    <location>
        <begin position="180"/>
        <end position="277"/>
    </location>
</feature>
<evidence type="ECO:0000256" key="2">
    <source>
        <dbReference type="SAM" id="MobiDB-lite"/>
    </source>
</evidence>
<dbReference type="Pfam" id="PF13616">
    <property type="entry name" value="Rotamase_3"/>
    <property type="match status" value="1"/>
</dbReference>
<dbReference type="Proteomes" id="UP000682811">
    <property type="component" value="Unassembled WGS sequence"/>
</dbReference>
<dbReference type="InterPro" id="IPR046357">
    <property type="entry name" value="PPIase_dom_sf"/>
</dbReference>
<evidence type="ECO:0000259" key="4">
    <source>
        <dbReference type="PROSITE" id="PS50198"/>
    </source>
</evidence>
<dbReference type="RefSeq" id="WP_212980918.1">
    <property type="nucleotide sequence ID" value="NZ_AP025343.1"/>
</dbReference>
<dbReference type="GO" id="GO:0003755">
    <property type="term" value="F:peptidyl-prolyl cis-trans isomerase activity"/>
    <property type="evidence" value="ECO:0007669"/>
    <property type="project" value="UniProtKB-KW"/>
</dbReference>
<dbReference type="EMBL" id="BORT01000038">
    <property type="protein sequence ID" value="GIO50806.1"/>
    <property type="molecule type" value="Genomic_DNA"/>
</dbReference>
<feature type="region of interest" description="Disordered" evidence="2">
    <location>
        <begin position="318"/>
        <end position="362"/>
    </location>
</feature>
<evidence type="ECO:0000256" key="3">
    <source>
        <dbReference type="SAM" id="SignalP"/>
    </source>
</evidence>
<accession>A0A919YHN0</accession>
<dbReference type="AlphaFoldDB" id="A0A919YHN0"/>
<keyword evidence="3" id="KW-0732">Signal</keyword>
<proteinExistence type="predicted"/>
<dbReference type="PROSITE" id="PS51257">
    <property type="entry name" value="PROKAR_LIPOPROTEIN"/>
    <property type="match status" value="1"/>
</dbReference>
<feature type="compositionally biased region" description="Polar residues" evidence="2">
    <location>
        <begin position="352"/>
        <end position="362"/>
    </location>
</feature>
<evidence type="ECO:0000313" key="5">
    <source>
        <dbReference type="EMBL" id="GIO50806.1"/>
    </source>
</evidence>
<keyword evidence="1" id="KW-0413">Isomerase</keyword>
<protein>
    <submittedName>
        <fullName evidence="5">Foldase protein PrsA 1</fullName>
    </submittedName>
</protein>
<dbReference type="InterPro" id="IPR000297">
    <property type="entry name" value="PPIase_PpiC"/>
</dbReference>
<name>A0A919YHN0_9BACL</name>
<sequence>MLFNKKKAWKLGVCAVAAVLAASMLAGCEKKGSGETTNPGKVVATYKGGEITEKELETQKKIISFMSPEYAQLINMSEFQNYMVKQKIAFAYLSSKASESAKKEGEKQAAQVLEQNRKNLGDKQYENLLKAQSLNEEDLKQYLVQAMTAMEDMTSKVTEDEIKNKYEATKQDYMVATLHNVLIALRYGDKKERTKDEALKIAKDVKSQLDQGADIAEMAKKYSDDSSSKENGGLYDHFTVGQFNSKEFKEQILKLPLNKISDPFESALGYHIVKVDSREETPYDKLSSEQKNVIKQTLGAAKIDDFMQNQLKDIIQKIDLPKAAETPAGGADANKSEKDAPKSGDGAKGYSETVNPQGPSGK</sequence>
<reference evidence="5 6" key="1">
    <citation type="submission" date="2021-03" db="EMBL/GenBank/DDBJ databases">
        <title>Antimicrobial resistance genes in bacteria isolated from Japanese honey, and their potential for conferring macrolide and lincosamide resistance in the American foulbrood pathogen Paenibacillus larvae.</title>
        <authorList>
            <person name="Okamoto M."/>
            <person name="Kumagai M."/>
            <person name="Kanamori H."/>
            <person name="Takamatsu D."/>
        </authorList>
    </citation>
    <scope>NUCLEOTIDE SEQUENCE [LARGE SCALE GENOMIC DNA]</scope>
    <source>
        <strain evidence="5 6">J34TS1</strain>
    </source>
</reference>
<comment type="caution">
    <text evidence="5">The sequence shown here is derived from an EMBL/GenBank/DDBJ whole genome shotgun (WGS) entry which is preliminary data.</text>
</comment>
<dbReference type="SUPFAM" id="SSF54534">
    <property type="entry name" value="FKBP-like"/>
    <property type="match status" value="1"/>
</dbReference>